<dbReference type="AlphaFoldDB" id="A0A2P9HF16"/>
<sequence>MPAILITGCSSGFGLETAQLFLDRGWDVVATMRTPDHKLIRAFDRLRILQLDVTDPASVHRAVTDAGLIDALVNNAGFGVPSPIELTGPDIARAMFETNTLGTLAMTQAVLPSFRERRSGVIINVSSSTTLKSQPMVGVYRASKAAVNSLTETLAVEAREFGVRAHLVIPGSAPGTRFGDNGIPHLQGRDNADYGPIIERMVAHMRNQSGPITHPSDVAAAIWRCATDPSSPFRLAAGRDAEALMTDGE</sequence>
<dbReference type="PRINTS" id="PR00080">
    <property type="entry name" value="SDRFAMILY"/>
</dbReference>
<evidence type="ECO:0000256" key="1">
    <source>
        <dbReference type="ARBA" id="ARBA00006484"/>
    </source>
</evidence>
<dbReference type="Gene3D" id="3.40.50.720">
    <property type="entry name" value="NAD(P)-binding Rossmann-like Domain"/>
    <property type="match status" value="1"/>
</dbReference>
<gene>
    <name evidence="4" type="ORF">OHAE_5448</name>
</gene>
<evidence type="ECO:0000313" key="4">
    <source>
        <dbReference type="EMBL" id="SPL62380.1"/>
    </source>
</evidence>
<dbReference type="EMBL" id="OOFM01000002">
    <property type="protein sequence ID" value="SPL62380.1"/>
    <property type="molecule type" value="Genomic_DNA"/>
</dbReference>
<dbReference type="Pfam" id="PF00106">
    <property type="entry name" value="adh_short"/>
    <property type="match status" value="1"/>
</dbReference>
<reference evidence="5" key="1">
    <citation type="submission" date="2017-12" db="EMBL/GenBank/DDBJ databases">
        <authorList>
            <person name="Diaz M."/>
        </authorList>
    </citation>
    <scope>NUCLEOTIDE SEQUENCE [LARGE SCALE GENOMIC DNA]</scope>
    <source>
        <strain evidence="5">FI11154</strain>
    </source>
</reference>
<dbReference type="InterPro" id="IPR036291">
    <property type="entry name" value="NAD(P)-bd_dom_sf"/>
</dbReference>
<keyword evidence="2" id="KW-0560">Oxidoreductase</keyword>
<evidence type="ECO:0000313" key="5">
    <source>
        <dbReference type="Proteomes" id="UP000246073"/>
    </source>
</evidence>
<dbReference type="Proteomes" id="UP000246073">
    <property type="component" value="Unassembled WGS sequence"/>
</dbReference>
<proteinExistence type="inferred from homology"/>
<dbReference type="InterPro" id="IPR002347">
    <property type="entry name" value="SDR_fam"/>
</dbReference>
<dbReference type="CDD" id="cd05374">
    <property type="entry name" value="17beta-HSD-like_SDR_c"/>
    <property type="match status" value="1"/>
</dbReference>
<comment type="similarity">
    <text evidence="1 3">Belongs to the short-chain dehydrogenases/reductases (SDR) family.</text>
</comment>
<dbReference type="InterPro" id="IPR051911">
    <property type="entry name" value="SDR_oxidoreductase"/>
</dbReference>
<dbReference type="RefSeq" id="WP_109366524.1">
    <property type="nucleotide sequence ID" value="NZ_OOFM01000002.1"/>
</dbReference>
<dbReference type="SUPFAM" id="SSF51735">
    <property type="entry name" value="NAD(P)-binding Rossmann-fold domains"/>
    <property type="match status" value="1"/>
</dbReference>
<name>A0A2P9HF16_9HYPH</name>
<evidence type="ECO:0000256" key="2">
    <source>
        <dbReference type="ARBA" id="ARBA00023002"/>
    </source>
</evidence>
<dbReference type="PANTHER" id="PTHR43976">
    <property type="entry name" value="SHORT CHAIN DEHYDROGENASE"/>
    <property type="match status" value="1"/>
</dbReference>
<evidence type="ECO:0000256" key="3">
    <source>
        <dbReference type="RuleBase" id="RU000363"/>
    </source>
</evidence>
<dbReference type="GO" id="GO:0016491">
    <property type="term" value="F:oxidoreductase activity"/>
    <property type="evidence" value="ECO:0007669"/>
    <property type="project" value="UniProtKB-KW"/>
</dbReference>
<dbReference type="PRINTS" id="PR00081">
    <property type="entry name" value="GDHRDH"/>
</dbReference>
<protein>
    <submittedName>
        <fullName evidence="4">Dehydrogenases with different specificities (Related to short-chain alcohol dehydrogenases)</fullName>
    </submittedName>
</protein>
<dbReference type="PANTHER" id="PTHR43976:SF16">
    <property type="entry name" value="SHORT-CHAIN DEHYDROGENASE_REDUCTASE FAMILY PROTEIN"/>
    <property type="match status" value="1"/>
</dbReference>
<accession>A0A2P9HF16</accession>
<organism evidence="4 5">
    <name type="scientific">Ochrobactrum soli</name>
    <dbReference type="NCBI Taxonomy" id="2448455"/>
    <lineage>
        <taxon>Bacteria</taxon>
        <taxon>Pseudomonadati</taxon>
        <taxon>Pseudomonadota</taxon>
        <taxon>Alphaproteobacteria</taxon>
        <taxon>Hyphomicrobiales</taxon>
        <taxon>Brucellaceae</taxon>
        <taxon>Brucella/Ochrobactrum group</taxon>
        <taxon>Ochrobactrum</taxon>
    </lineage>
</organism>